<dbReference type="STRING" id="154538.A0A1M2VEX6"/>
<dbReference type="PANTHER" id="PTHR48079">
    <property type="entry name" value="PROTEIN YEEZ"/>
    <property type="match status" value="1"/>
</dbReference>
<reference evidence="2 3" key="1">
    <citation type="submission" date="2016-10" db="EMBL/GenBank/DDBJ databases">
        <title>Genome sequence of the basidiomycete white-rot fungus Trametes pubescens.</title>
        <authorList>
            <person name="Makela M.R."/>
            <person name="Granchi Z."/>
            <person name="Peng M."/>
            <person name="De Vries R.P."/>
            <person name="Grigoriev I."/>
            <person name="Riley R."/>
            <person name="Hilden K."/>
        </authorList>
    </citation>
    <scope>NUCLEOTIDE SEQUENCE [LARGE SCALE GENOMIC DNA]</scope>
    <source>
        <strain evidence="2 3">FBCC735</strain>
    </source>
</reference>
<dbReference type="GO" id="GO:0004029">
    <property type="term" value="F:aldehyde dehydrogenase (NAD+) activity"/>
    <property type="evidence" value="ECO:0007669"/>
    <property type="project" value="TreeGrafter"/>
</dbReference>
<dbReference type="AlphaFoldDB" id="A0A1M2VEX6"/>
<dbReference type="GO" id="GO:0005737">
    <property type="term" value="C:cytoplasm"/>
    <property type="evidence" value="ECO:0007669"/>
    <property type="project" value="TreeGrafter"/>
</dbReference>
<protein>
    <recommendedName>
        <fullName evidence="1">NAD(P)-binding domain-containing protein</fullName>
    </recommendedName>
</protein>
<evidence type="ECO:0000313" key="2">
    <source>
        <dbReference type="EMBL" id="OJT06191.1"/>
    </source>
</evidence>
<dbReference type="InterPro" id="IPR051783">
    <property type="entry name" value="NAD(P)-dependent_oxidoreduct"/>
</dbReference>
<dbReference type="Gene3D" id="3.40.50.720">
    <property type="entry name" value="NAD(P)-binding Rossmann-like Domain"/>
    <property type="match status" value="1"/>
</dbReference>
<dbReference type="OMA" id="FNDYEGV"/>
<dbReference type="SUPFAM" id="SSF51735">
    <property type="entry name" value="NAD(P)-binding Rossmann-fold domains"/>
    <property type="match status" value="1"/>
</dbReference>
<gene>
    <name evidence="2" type="ORF">TRAPUB_2961</name>
</gene>
<organism evidence="2 3">
    <name type="scientific">Trametes pubescens</name>
    <name type="common">White-rot fungus</name>
    <dbReference type="NCBI Taxonomy" id="154538"/>
    <lineage>
        <taxon>Eukaryota</taxon>
        <taxon>Fungi</taxon>
        <taxon>Dikarya</taxon>
        <taxon>Basidiomycota</taxon>
        <taxon>Agaricomycotina</taxon>
        <taxon>Agaricomycetes</taxon>
        <taxon>Polyporales</taxon>
        <taxon>Polyporaceae</taxon>
        <taxon>Trametes</taxon>
    </lineage>
</organism>
<dbReference type="InterPro" id="IPR036291">
    <property type="entry name" value="NAD(P)-bd_dom_sf"/>
</dbReference>
<name>A0A1M2VEX6_TRAPU</name>
<dbReference type="Proteomes" id="UP000184267">
    <property type="component" value="Unassembled WGS sequence"/>
</dbReference>
<dbReference type="EMBL" id="MNAD01001349">
    <property type="protein sequence ID" value="OJT06191.1"/>
    <property type="molecule type" value="Genomic_DNA"/>
</dbReference>
<sequence length="311" mass="33251">MSSNKVTIFLAGATGYIGGSILQRLLVHPNAKNFEITALVRSADKAKRLDSEFGVKTVIGSLQDLDKLASLPENAHVVIQAADCDDVNATNAILGGLKARHEKTGDVPIMIHNSGTGELMDDAQGAFKSEKVYSDLNIADIEALPPTAIHRPVDVLVVAADAAGHARTHIIMPSVIYGVGTGPLFDAGISNPHTMVFPLYVRTGLHHKHLAVLNEGATCWANVHITDITDLFIRVLDTSLSNPEKVSHGRNGYFFGASDEFSGREGVQAVADALFTLGRLSSREVVKYSLDEIAKYYASTLPPSFGSYGGQ</sequence>
<proteinExistence type="predicted"/>
<comment type="caution">
    <text evidence="2">The sequence shown here is derived from an EMBL/GenBank/DDBJ whole genome shotgun (WGS) entry which is preliminary data.</text>
</comment>
<feature type="non-terminal residue" evidence="2">
    <location>
        <position position="311"/>
    </location>
</feature>
<feature type="domain" description="NAD(P)-binding" evidence="1">
    <location>
        <begin position="12"/>
        <end position="91"/>
    </location>
</feature>
<dbReference type="PANTHER" id="PTHR48079:SF6">
    <property type="entry name" value="NAD(P)-BINDING DOMAIN-CONTAINING PROTEIN-RELATED"/>
    <property type="match status" value="1"/>
</dbReference>
<evidence type="ECO:0000259" key="1">
    <source>
        <dbReference type="Pfam" id="PF13460"/>
    </source>
</evidence>
<accession>A0A1M2VEX6</accession>
<dbReference type="Pfam" id="PF13460">
    <property type="entry name" value="NAD_binding_10"/>
    <property type="match status" value="1"/>
</dbReference>
<keyword evidence="3" id="KW-1185">Reference proteome</keyword>
<dbReference type="OrthoDB" id="10262413at2759"/>
<evidence type="ECO:0000313" key="3">
    <source>
        <dbReference type="Proteomes" id="UP000184267"/>
    </source>
</evidence>
<dbReference type="InterPro" id="IPR016040">
    <property type="entry name" value="NAD(P)-bd_dom"/>
</dbReference>